<evidence type="ECO:0000259" key="2">
    <source>
        <dbReference type="Pfam" id="PF24883"/>
    </source>
</evidence>
<dbReference type="SUPFAM" id="SSF52540">
    <property type="entry name" value="P-loop containing nucleoside triphosphate hydrolases"/>
    <property type="match status" value="1"/>
</dbReference>
<evidence type="ECO:0000256" key="1">
    <source>
        <dbReference type="ARBA" id="ARBA00022737"/>
    </source>
</evidence>
<keyword evidence="1" id="KW-0677">Repeat</keyword>
<accession>A0A8H5LIB2</accession>
<reference evidence="3 4" key="1">
    <citation type="journal article" date="2020" name="ISME J.">
        <title>Uncovering the hidden diversity of litter-decomposition mechanisms in mushroom-forming fungi.</title>
        <authorList>
            <person name="Floudas D."/>
            <person name="Bentzer J."/>
            <person name="Ahren D."/>
            <person name="Johansson T."/>
            <person name="Persson P."/>
            <person name="Tunlid A."/>
        </authorList>
    </citation>
    <scope>NUCLEOTIDE SEQUENCE [LARGE SCALE GENOMIC DNA]</scope>
    <source>
        <strain evidence="3 4">CBS 146.42</strain>
    </source>
</reference>
<dbReference type="InterPro" id="IPR056884">
    <property type="entry name" value="NPHP3-like_N"/>
</dbReference>
<protein>
    <recommendedName>
        <fullName evidence="2">Nephrocystin 3-like N-terminal domain-containing protein</fullName>
    </recommendedName>
</protein>
<organism evidence="3 4">
    <name type="scientific">Leucocoprinus leucothites</name>
    <dbReference type="NCBI Taxonomy" id="201217"/>
    <lineage>
        <taxon>Eukaryota</taxon>
        <taxon>Fungi</taxon>
        <taxon>Dikarya</taxon>
        <taxon>Basidiomycota</taxon>
        <taxon>Agaricomycotina</taxon>
        <taxon>Agaricomycetes</taxon>
        <taxon>Agaricomycetidae</taxon>
        <taxon>Agaricales</taxon>
        <taxon>Agaricineae</taxon>
        <taxon>Agaricaceae</taxon>
        <taxon>Leucocoprinus</taxon>
    </lineage>
</organism>
<comment type="caution">
    <text evidence="3">The sequence shown here is derived from an EMBL/GenBank/DDBJ whole genome shotgun (WGS) entry which is preliminary data.</text>
</comment>
<dbReference type="Gene3D" id="3.40.50.300">
    <property type="entry name" value="P-loop containing nucleotide triphosphate hydrolases"/>
    <property type="match status" value="1"/>
</dbReference>
<dbReference type="Proteomes" id="UP000559027">
    <property type="component" value="Unassembled WGS sequence"/>
</dbReference>
<dbReference type="PANTHER" id="PTHR10039:SF15">
    <property type="entry name" value="NACHT DOMAIN-CONTAINING PROTEIN"/>
    <property type="match status" value="1"/>
</dbReference>
<gene>
    <name evidence="3" type="ORF">D9756_001237</name>
</gene>
<evidence type="ECO:0000313" key="4">
    <source>
        <dbReference type="Proteomes" id="UP000559027"/>
    </source>
</evidence>
<feature type="domain" description="Nephrocystin 3-like N-terminal" evidence="2">
    <location>
        <begin position="147"/>
        <end position="309"/>
    </location>
</feature>
<dbReference type="InterPro" id="IPR027417">
    <property type="entry name" value="P-loop_NTPase"/>
</dbReference>
<name>A0A8H5LIB2_9AGAR</name>
<dbReference type="AlphaFoldDB" id="A0A8H5LIB2"/>
<dbReference type="Pfam" id="PF24883">
    <property type="entry name" value="NPHP3_N"/>
    <property type="match status" value="1"/>
</dbReference>
<sequence>MTIVWPRLGKRKESVRVVSALVTHAIAFLRRLIMSSPKGFGEQQKSFDGDSRSSDAISILDSSLESGTSVFTNAHHFTIGTAYLVDNSSGGAKMHTEEERRAEEKKQAKALKNLAANGMPSAMLDSKERVLAPRCNEDTRQQLRIETAKWEEHQRDERRLLWISGPVGVGKSALAQTVAEDFKAKGLLGAAFFFSQPNDCRDPDVVIPTIAYELALILPGYLGIVTRVLANDPLLFDKSHRRQFNDLIVTPIRTLIAKQQYIAPRSLVIILDGPDERKDHTAQREFVEMIGQHARSEVDSRILWIICSRPEPNLKVAFSSADCKATCLQWSLDIDDEEARKDAIRILQIGFANLRNEYPDQLSEDWPTESQIRYIADRASGHLGYVSFLIRFIGDKHYEDPSGQLEVSLRSLEGTSDPENPNPLHMLDSLYTHILLSIPEPVLLTTLRILGVFILYGNTTLTALLLANFLDLDRATFYRALLRLHSVLYVPPAPEAGNKCLQVYHASFSDYLRDPVRSGRFVINEGAVHLDVAVQGLRWLNYCGKRKDHRSLPKPKWIVSHADKDTVIESLCTFAFTPCWRACVQVPEQSLAPLIAALRIFDFDIYYIRPRADSEAFVDFIRWLFSLGADHPCLATVDAWTTGSGAIDMEGKTGIYHHNADPHRFVVSLIKDATPAERYRILLRLGTDPAAVFWFTVSKIGYSYFNKNTDSGDVTFRYAMKRQAPISIAITSHSYFWGMIARESALMITAVIRWQLMAAAVGLPVFTPPLALRV</sequence>
<keyword evidence="4" id="KW-1185">Reference proteome</keyword>
<proteinExistence type="predicted"/>
<dbReference type="OrthoDB" id="3027122at2759"/>
<dbReference type="PANTHER" id="PTHR10039">
    <property type="entry name" value="AMELOGENIN"/>
    <property type="match status" value="1"/>
</dbReference>
<evidence type="ECO:0000313" key="3">
    <source>
        <dbReference type="EMBL" id="KAF5358267.1"/>
    </source>
</evidence>
<dbReference type="EMBL" id="JAACJO010000005">
    <property type="protein sequence ID" value="KAF5358267.1"/>
    <property type="molecule type" value="Genomic_DNA"/>
</dbReference>